<feature type="domain" description="FAD-binding PCMH-type" evidence="7">
    <location>
        <begin position="131"/>
        <end position="313"/>
    </location>
</feature>
<gene>
    <name evidence="8" type="ORF">N0V91_003635</name>
</gene>
<comment type="similarity">
    <text evidence="2">Belongs to the oxygen-dependent FAD-linked oxidoreductase family.</text>
</comment>
<dbReference type="Gene3D" id="3.30.465.10">
    <property type="match status" value="2"/>
</dbReference>
<evidence type="ECO:0000256" key="4">
    <source>
        <dbReference type="ARBA" id="ARBA00022827"/>
    </source>
</evidence>
<dbReference type="PANTHER" id="PTHR42973">
    <property type="entry name" value="BINDING OXIDOREDUCTASE, PUTATIVE (AFU_ORTHOLOGUE AFUA_1G17690)-RELATED"/>
    <property type="match status" value="1"/>
</dbReference>
<proteinExistence type="inferred from homology"/>
<dbReference type="Proteomes" id="UP001140510">
    <property type="component" value="Unassembled WGS sequence"/>
</dbReference>
<feature type="compositionally biased region" description="Basic and acidic residues" evidence="6">
    <location>
        <begin position="604"/>
        <end position="625"/>
    </location>
</feature>
<dbReference type="InterPro" id="IPR006094">
    <property type="entry name" value="Oxid_FAD_bind_N"/>
</dbReference>
<feature type="region of interest" description="Disordered" evidence="6">
    <location>
        <begin position="602"/>
        <end position="625"/>
    </location>
</feature>
<dbReference type="PROSITE" id="PS51387">
    <property type="entry name" value="FAD_PCMH"/>
    <property type="match status" value="1"/>
</dbReference>
<keyword evidence="4" id="KW-0274">FAD</keyword>
<dbReference type="Pfam" id="PF01565">
    <property type="entry name" value="FAD_binding_4"/>
    <property type="match status" value="1"/>
</dbReference>
<dbReference type="InterPro" id="IPR016166">
    <property type="entry name" value="FAD-bd_PCMH"/>
</dbReference>
<dbReference type="InterPro" id="IPR036318">
    <property type="entry name" value="FAD-bd_PCMH-like_sf"/>
</dbReference>
<organism evidence="8 9">
    <name type="scientific">Didymella pomorum</name>
    <dbReference type="NCBI Taxonomy" id="749634"/>
    <lineage>
        <taxon>Eukaryota</taxon>
        <taxon>Fungi</taxon>
        <taxon>Dikarya</taxon>
        <taxon>Ascomycota</taxon>
        <taxon>Pezizomycotina</taxon>
        <taxon>Dothideomycetes</taxon>
        <taxon>Pleosporomycetidae</taxon>
        <taxon>Pleosporales</taxon>
        <taxon>Pleosporineae</taxon>
        <taxon>Didymellaceae</taxon>
        <taxon>Didymella</taxon>
    </lineage>
</organism>
<evidence type="ECO:0000256" key="2">
    <source>
        <dbReference type="ARBA" id="ARBA00005466"/>
    </source>
</evidence>
<name>A0A9W9D917_9PLEO</name>
<evidence type="ECO:0000256" key="1">
    <source>
        <dbReference type="ARBA" id="ARBA00001974"/>
    </source>
</evidence>
<dbReference type="GO" id="GO:0016491">
    <property type="term" value="F:oxidoreductase activity"/>
    <property type="evidence" value="ECO:0007669"/>
    <property type="project" value="UniProtKB-KW"/>
</dbReference>
<dbReference type="InterPro" id="IPR016169">
    <property type="entry name" value="FAD-bd_PCMH_sub2"/>
</dbReference>
<accession>A0A9W9D917</accession>
<keyword evidence="5" id="KW-0560">Oxidoreductase</keyword>
<protein>
    <recommendedName>
        <fullName evidence="7">FAD-binding PCMH-type domain-containing protein</fullName>
    </recommendedName>
</protein>
<evidence type="ECO:0000313" key="9">
    <source>
        <dbReference type="Proteomes" id="UP001140510"/>
    </source>
</evidence>
<dbReference type="PANTHER" id="PTHR42973:SF39">
    <property type="entry name" value="FAD-BINDING PCMH-TYPE DOMAIN-CONTAINING PROTEIN"/>
    <property type="match status" value="1"/>
</dbReference>
<evidence type="ECO:0000313" key="8">
    <source>
        <dbReference type="EMBL" id="KAJ4407969.1"/>
    </source>
</evidence>
<dbReference type="OrthoDB" id="9983560at2759"/>
<dbReference type="EMBL" id="JAPEVA010000018">
    <property type="protein sequence ID" value="KAJ4407969.1"/>
    <property type="molecule type" value="Genomic_DNA"/>
</dbReference>
<keyword evidence="9" id="KW-1185">Reference proteome</keyword>
<evidence type="ECO:0000256" key="5">
    <source>
        <dbReference type="ARBA" id="ARBA00023002"/>
    </source>
</evidence>
<reference evidence="8" key="1">
    <citation type="submission" date="2022-10" db="EMBL/GenBank/DDBJ databases">
        <title>Tapping the CABI collections for fungal endophytes: first genome assemblies for Collariella, Neodidymelliopsis, Ascochyta clinopodiicola, Didymella pomorum, Didymosphaeria variabile, Neocosmospora piperis and Neocucurbitaria cava.</title>
        <authorList>
            <person name="Hill R."/>
        </authorList>
    </citation>
    <scope>NUCLEOTIDE SEQUENCE</scope>
    <source>
        <strain evidence="8">IMI 355091</strain>
    </source>
</reference>
<dbReference type="InterPro" id="IPR050416">
    <property type="entry name" value="FAD-linked_Oxidoreductase"/>
</dbReference>
<dbReference type="SUPFAM" id="SSF56176">
    <property type="entry name" value="FAD-binding/transporter-associated domain-like"/>
    <property type="match status" value="1"/>
</dbReference>
<dbReference type="Pfam" id="PF08031">
    <property type="entry name" value="BBE"/>
    <property type="match status" value="1"/>
</dbReference>
<comment type="caution">
    <text evidence="8">The sequence shown here is derived from an EMBL/GenBank/DDBJ whole genome shotgun (WGS) entry which is preliminary data.</text>
</comment>
<evidence type="ECO:0000256" key="3">
    <source>
        <dbReference type="ARBA" id="ARBA00022630"/>
    </source>
</evidence>
<sequence>MDHGRTFVDKAYTKDDDLQENCPTALADFGCRIPADPCWPSQSDWTELNTTLSGTLIRSNPPASVCYPTEPNYNEEACEVIRARWFDSTFHASDPVSVDYPIWTENSCNPIYPNGTSVTGDPDAGERGCNADTYPAYVVNATQTSQIASALKWATQKNIRVVVKATGHSYTGRSTGAGSLSIWTRNFRGIEYIEDFQPASCPIPQTIAAVRVAAGHTNGEVQAYLSKFNRVIVSGANPSVGIVGWLTGGGHGFLSSTYGMGSDNLLSATLVLPSGKTVVANPCRNPDIFFAIRGGGGGTYGIVTEVILQTHPSPRTILHTFTLSSLPNTTDSQFWDGLGVLHAEMQRLKDGGMQGYYYIVGPPSAPSLSLMWAFMLFDKPDRTVADLMTPIEAYLAERVDLFAHTQNVTQAPTYFDVAGRIRNEDVANGGSAYGSRLMSAASLADAKISARALRDVGPSGNVSRPNGPASNPMLIGHMVGSSVTPAYYPDVQSLNPAWRDTLVHLVVVEGWRDGSSQAVIDAVHADVTVKTQMLRALSPDAGAYFNEADSQEPVWQTSFFAGHYGRLLKIKRKIDPESVLWCRKCVGSEVYVGQDGRLCVSSKEGQDRREERSKDVVKDRSELRP</sequence>
<keyword evidence="3" id="KW-0285">Flavoprotein</keyword>
<dbReference type="InterPro" id="IPR012951">
    <property type="entry name" value="BBE"/>
</dbReference>
<dbReference type="GO" id="GO:0071949">
    <property type="term" value="F:FAD binding"/>
    <property type="evidence" value="ECO:0007669"/>
    <property type="project" value="InterPro"/>
</dbReference>
<comment type="cofactor">
    <cofactor evidence="1">
        <name>FAD</name>
        <dbReference type="ChEBI" id="CHEBI:57692"/>
    </cofactor>
</comment>
<evidence type="ECO:0000256" key="6">
    <source>
        <dbReference type="SAM" id="MobiDB-lite"/>
    </source>
</evidence>
<dbReference type="AlphaFoldDB" id="A0A9W9D917"/>
<evidence type="ECO:0000259" key="7">
    <source>
        <dbReference type="PROSITE" id="PS51387"/>
    </source>
</evidence>